<sequence>MNAGSSSEMRQCDDVLRRKPDASSFRLRRMRVNASSFRGIQISRGGRNLLALCVEARIQEAEDSMQAQHLIIEALVEEKDGLIQTIQGLQEANSAPAPFDDEWKEESEEQPEEEEIEEIPLGEGEIDDE</sequence>
<dbReference type="AlphaFoldDB" id="A0A2Z7ABG4"/>
<protein>
    <submittedName>
        <fullName evidence="2">Exocyst complex component</fullName>
    </submittedName>
</protein>
<dbReference type="EMBL" id="KV019115">
    <property type="protein sequence ID" value="KZV16282.1"/>
    <property type="molecule type" value="Genomic_DNA"/>
</dbReference>
<dbReference type="Proteomes" id="UP000250235">
    <property type="component" value="Unassembled WGS sequence"/>
</dbReference>
<evidence type="ECO:0000256" key="1">
    <source>
        <dbReference type="SAM" id="MobiDB-lite"/>
    </source>
</evidence>
<keyword evidence="3" id="KW-1185">Reference proteome</keyword>
<name>A0A2Z7ABG4_9LAMI</name>
<reference evidence="2 3" key="1">
    <citation type="journal article" date="2015" name="Proc. Natl. Acad. Sci. U.S.A.">
        <title>The resurrection genome of Boea hygrometrica: A blueprint for survival of dehydration.</title>
        <authorList>
            <person name="Xiao L."/>
            <person name="Yang G."/>
            <person name="Zhang L."/>
            <person name="Yang X."/>
            <person name="Zhao S."/>
            <person name="Ji Z."/>
            <person name="Zhou Q."/>
            <person name="Hu M."/>
            <person name="Wang Y."/>
            <person name="Chen M."/>
            <person name="Xu Y."/>
            <person name="Jin H."/>
            <person name="Xiao X."/>
            <person name="Hu G."/>
            <person name="Bao F."/>
            <person name="Hu Y."/>
            <person name="Wan P."/>
            <person name="Li L."/>
            <person name="Deng X."/>
            <person name="Kuang T."/>
            <person name="Xiang C."/>
            <person name="Zhu J.K."/>
            <person name="Oliver M.J."/>
            <person name="He Y."/>
        </authorList>
    </citation>
    <scope>NUCLEOTIDE SEQUENCE [LARGE SCALE GENOMIC DNA]</scope>
    <source>
        <strain evidence="3">cv. XS01</strain>
    </source>
</reference>
<gene>
    <name evidence="2" type="ORF">F511_39276</name>
</gene>
<organism evidence="2 3">
    <name type="scientific">Dorcoceras hygrometricum</name>
    <dbReference type="NCBI Taxonomy" id="472368"/>
    <lineage>
        <taxon>Eukaryota</taxon>
        <taxon>Viridiplantae</taxon>
        <taxon>Streptophyta</taxon>
        <taxon>Embryophyta</taxon>
        <taxon>Tracheophyta</taxon>
        <taxon>Spermatophyta</taxon>
        <taxon>Magnoliopsida</taxon>
        <taxon>eudicotyledons</taxon>
        <taxon>Gunneridae</taxon>
        <taxon>Pentapetalae</taxon>
        <taxon>asterids</taxon>
        <taxon>lamiids</taxon>
        <taxon>Lamiales</taxon>
        <taxon>Gesneriaceae</taxon>
        <taxon>Didymocarpoideae</taxon>
        <taxon>Trichosporeae</taxon>
        <taxon>Loxocarpinae</taxon>
        <taxon>Dorcoceras</taxon>
    </lineage>
</organism>
<proteinExistence type="predicted"/>
<feature type="region of interest" description="Disordered" evidence="1">
    <location>
        <begin position="91"/>
        <end position="129"/>
    </location>
</feature>
<accession>A0A2Z7ABG4</accession>
<evidence type="ECO:0000313" key="3">
    <source>
        <dbReference type="Proteomes" id="UP000250235"/>
    </source>
</evidence>
<evidence type="ECO:0000313" key="2">
    <source>
        <dbReference type="EMBL" id="KZV16282.1"/>
    </source>
</evidence>
<feature type="compositionally biased region" description="Acidic residues" evidence="1">
    <location>
        <begin position="99"/>
        <end position="129"/>
    </location>
</feature>